<evidence type="ECO:0000256" key="1">
    <source>
        <dbReference type="SAM" id="Phobius"/>
    </source>
</evidence>
<keyword evidence="1" id="KW-1133">Transmembrane helix</keyword>
<evidence type="ECO:0000313" key="3">
    <source>
        <dbReference type="Proteomes" id="UP000318528"/>
    </source>
</evidence>
<dbReference type="EMBL" id="VJZN01000037">
    <property type="protein sequence ID" value="TRX02876.1"/>
    <property type="molecule type" value="Genomic_DNA"/>
</dbReference>
<keyword evidence="1" id="KW-0812">Transmembrane</keyword>
<feature type="transmembrane region" description="Helical" evidence="1">
    <location>
        <begin position="113"/>
        <end position="131"/>
    </location>
</feature>
<comment type="caution">
    <text evidence="2">The sequence shown here is derived from an EMBL/GenBank/DDBJ whole genome shotgun (WGS) entry which is preliminary data.</text>
</comment>
<keyword evidence="1" id="KW-0472">Membrane</keyword>
<evidence type="ECO:0000313" key="2">
    <source>
        <dbReference type="EMBL" id="TRX02876.1"/>
    </source>
</evidence>
<keyword evidence="3" id="KW-1185">Reference proteome</keyword>
<name>A0ABY3CGP0_9FLAO</name>
<gene>
    <name evidence="2" type="ORF">FNW12_15840</name>
</gene>
<dbReference type="RefSeq" id="WP_143388700.1">
    <property type="nucleotide sequence ID" value="NZ_VJZM01000037.1"/>
</dbReference>
<accession>A0ABY3CGP0</accession>
<sequence length="141" mass="15700">MGFFKNVGNKLKRVVSIKNLVSGVTGNFSAVGKDIVRVATTTDPKKGKSVVDTSVVAKGFQLSPQVEQVLKSQEQIYANNIVNSVASIPAVQDANSFMSKLYIQSMWLKYKKWLIGLGAVVSVFVLWKFVFSKKNNRRTRR</sequence>
<protein>
    <submittedName>
        <fullName evidence="2">Uncharacterized protein</fullName>
    </submittedName>
</protein>
<proteinExistence type="predicted"/>
<dbReference type="Proteomes" id="UP000318528">
    <property type="component" value="Unassembled WGS sequence"/>
</dbReference>
<reference evidence="2 3" key="1">
    <citation type="submission" date="2019-07" db="EMBL/GenBank/DDBJ databases">
        <title>Novel species of Flavobacterium.</title>
        <authorList>
            <person name="Liu Q."/>
            <person name="Xin Y.-H."/>
        </authorList>
    </citation>
    <scope>NUCLEOTIDE SEQUENCE [LARGE SCALE GENOMIC DNA]</scope>
    <source>
        <strain evidence="2 3">GSP39</strain>
    </source>
</reference>
<organism evidence="2 3">
    <name type="scientific">Flavobacterium gawalongense</name>
    <dbReference type="NCBI Taxonomy" id="2594432"/>
    <lineage>
        <taxon>Bacteria</taxon>
        <taxon>Pseudomonadati</taxon>
        <taxon>Bacteroidota</taxon>
        <taxon>Flavobacteriia</taxon>
        <taxon>Flavobacteriales</taxon>
        <taxon>Flavobacteriaceae</taxon>
        <taxon>Flavobacterium</taxon>
    </lineage>
</organism>